<dbReference type="OrthoDB" id="6119141at2759"/>
<dbReference type="EMBL" id="QRBI01000102">
    <property type="protein sequence ID" value="RMC16510.1"/>
    <property type="molecule type" value="Genomic_DNA"/>
</dbReference>
<name>A0A3M0L0I2_HIRRU</name>
<dbReference type="AlphaFoldDB" id="A0A3M0L0I2"/>
<sequence length="94" mass="10254">MDVSCHGQVAYKGKSYCQHVSLPQNDPTAAAISDRDCDTREGETVAMNYKPSPLQVKLGNKNILMRFTNVTGNGTFLALALVDEFLPSSYGKQV</sequence>
<evidence type="ECO:0000313" key="1">
    <source>
        <dbReference type="EMBL" id="RMC16510.1"/>
    </source>
</evidence>
<reference evidence="1 2" key="1">
    <citation type="submission" date="2018-07" db="EMBL/GenBank/DDBJ databases">
        <title>A high quality draft genome assembly of the barn swallow (H. rustica rustica).</title>
        <authorList>
            <person name="Formenti G."/>
            <person name="Chiara M."/>
            <person name="Poveda L."/>
            <person name="Francoijs K.-J."/>
            <person name="Bonisoli-Alquati A."/>
            <person name="Canova L."/>
            <person name="Gianfranceschi L."/>
            <person name="Horner D.S."/>
            <person name="Saino N."/>
        </authorList>
    </citation>
    <scope>NUCLEOTIDE SEQUENCE [LARGE SCALE GENOMIC DNA]</scope>
    <source>
        <strain evidence="1">Chelidonia</strain>
        <tissue evidence="1">Blood</tissue>
    </source>
</reference>
<dbReference type="STRING" id="333673.A0A3M0L0I2"/>
<keyword evidence="2" id="KW-1185">Reference proteome</keyword>
<organism evidence="1 2">
    <name type="scientific">Hirundo rustica rustica</name>
    <dbReference type="NCBI Taxonomy" id="333673"/>
    <lineage>
        <taxon>Eukaryota</taxon>
        <taxon>Metazoa</taxon>
        <taxon>Chordata</taxon>
        <taxon>Craniata</taxon>
        <taxon>Vertebrata</taxon>
        <taxon>Euteleostomi</taxon>
        <taxon>Archelosauria</taxon>
        <taxon>Archosauria</taxon>
        <taxon>Dinosauria</taxon>
        <taxon>Saurischia</taxon>
        <taxon>Theropoda</taxon>
        <taxon>Coelurosauria</taxon>
        <taxon>Aves</taxon>
        <taxon>Neognathae</taxon>
        <taxon>Neoaves</taxon>
        <taxon>Telluraves</taxon>
        <taxon>Australaves</taxon>
        <taxon>Passeriformes</taxon>
        <taxon>Sylvioidea</taxon>
        <taxon>Hirundinidae</taxon>
        <taxon>Hirundo</taxon>
    </lineage>
</organism>
<evidence type="ECO:0000313" key="2">
    <source>
        <dbReference type="Proteomes" id="UP000269221"/>
    </source>
</evidence>
<protein>
    <submittedName>
        <fullName evidence="1">Uncharacterized protein</fullName>
    </submittedName>
</protein>
<comment type="caution">
    <text evidence="1">The sequence shown here is derived from an EMBL/GenBank/DDBJ whole genome shotgun (WGS) entry which is preliminary data.</text>
</comment>
<proteinExistence type="predicted"/>
<dbReference type="Proteomes" id="UP000269221">
    <property type="component" value="Unassembled WGS sequence"/>
</dbReference>
<gene>
    <name evidence="1" type="ORF">DUI87_06445</name>
</gene>
<accession>A0A3M0L0I2</accession>